<feature type="compositionally biased region" description="Polar residues" evidence="1">
    <location>
        <begin position="44"/>
        <end position="56"/>
    </location>
</feature>
<name>A0A2P5WZX8_GOSBA</name>
<evidence type="ECO:0000313" key="2">
    <source>
        <dbReference type="EMBL" id="PPR96650.1"/>
    </source>
</evidence>
<dbReference type="AlphaFoldDB" id="A0A2P5WZX8"/>
<accession>A0A2P5WZX8</accession>
<feature type="region of interest" description="Disordered" evidence="1">
    <location>
        <begin position="44"/>
        <end position="80"/>
    </location>
</feature>
<reference evidence="2 3" key="1">
    <citation type="submission" date="2015-01" db="EMBL/GenBank/DDBJ databases">
        <title>Genome of allotetraploid Gossypium barbadense reveals genomic plasticity and fiber elongation in cotton evolution.</title>
        <authorList>
            <person name="Chen X."/>
            <person name="Liu X."/>
            <person name="Zhao B."/>
            <person name="Zheng H."/>
            <person name="Hu Y."/>
            <person name="Lu G."/>
            <person name="Yang C."/>
            <person name="Chen J."/>
            <person name="Shan C."/>
            <person name="Zhang L."/>
            <person name="Zhou Y."/>
            <person name="Wang L."/>
            <person name="Guo W."/>
            <person name="Bai Y."/>
            <person name="Ruan J."/>
            <person name="Shangguan X."/>
            <person name="Mao Y."/>
            <person name="Jiang J."/>
            <person name="Zhu Y."/>
            <person name="Lei J."/>
            <person name="Kang H."/>
            <person name="Chen S."/>
            <person name="He X."/>
            <person name="Wang R."/>
            <person name="Wang Y."/>
            <person name="Chen J."/>
            <person name="Wang L."/>
            <person name="Yu S."/>
            <person name="Wang B."/>
            <person name="Wei J."/>
            <person name="Song S."/>
            <person name="Lu X."/>
            <person name="Gao Z."/>
            <person name="Gu W."/>
            <person name="Deng X."/>
            <person name="Ma D."/>
            <person name="Wang S."/>
            <person name="Liang W."/>
            <person name="Fang L."/>
            <person name="Cai C."/>
            <person name="Zhu X."/>
            <person name="Zhou B."/>
            <person name="Zhang Y."/>
            <person name="Chen Z."/>
            <person name="Xu S."/>
            <person name="Zhu R."/>
            <person name="Wang S."/>
            <person name="Zhang T."/>
            <person name="Zhao G."/>
        </authorList>
    </citation>
    <scope>NUCLEOTIDE SEQUENCE [LARGE SCALE GENOMIC DNA]</scope>
    <source>
        <strain evidence="3">cv. Xinhai21</strain>
        <tissue evidence="2">Leaf</tissue>
    </source>
</reference>
<organism evidence="2 3">
    <name type="scientific">Gossypium barbadense</name>
    <name type="common">Sea Island cotton</name>
    <name type="synonym">Hibiscus barbadensis</name>
    <dbReference type="NCBI Taxonomy" id="3634"/>
    <lineage>
        <taxon>Eukaryota</taxon>
        <taxon>Viridiplantae</taxon>
        <taxon>Streptophyta</taxon>
        <taxon>Embryophyta</taxon>
        <taxon>Tracheophyta</taxon>
        <taxon>Spermatophyta</taxon>
        <taxon>Magnoliopsida</taxon>
        <taxon>eudicotyledons</taxon>
        <taxon>Gunneridae</taxon>
        <taxon>Pentapetalae</taxon>
        <taxon>rosids</taxon>
        <taxon>malvids</taxon>
        <taxon>Malvales</taxon>
        <taxon>Malvaceae</taxon>
        <taxon>Malvoideae</taxon>
        <taxon>Gossypium</taxon>
    </lineage>
</organism>
<dbReference type="Proteomes" id="UP000239757">
    <property type="component" value="Unassembled WGS sequence"/>
</dbReference>
<dbReference type="EMBL" id="KZ666011">
    <property type="protein sequence ID" value="PPR96650.1"/>
    <property type="molecule type" value="Genomic_DNA"/>
</dbReference>
<protein>
    <submittedName>
        <fullName evidence="2">Uncharacterized protein</fullName>
    </submittedName>
</protein>
<proteinExistence type="predicted"/>
<sequence>METKATFGSPLNASEVQLGYQPHWQPVWLSISVQPKSIFTTLISQKPTGAESNSRFTGAAEPNSADNEEEIPLPNSLKYL</sequence>
<evidence type="ECO:0000313" key="3">
    <source>
        <dbReference type="Proteomes" id="UP000239757"/>
    </source>
</evidence>
<gene>
    <name evidence="2" type="ORF">GOBAR_AA24013</name>
</gene>
<evidence type="ECO:0000256" key="1">
    <source>
        <dbReference type="SAM" id="MobiDB-lite"/>
    </source>
</evidence>